<dbReference type="eggNOG" id="ENOG502ZUKI">
    <property type="taxonomic scope" value="Bacteria"/>
</dbReference>
<reference evidence="1 2" key="1">
    <citation type="journal article" date="2012" name="J. Bacteriol.">
        <title>Genome Sequence of Fibrella aestuarina BUZ 2T, a Filamentous Marine Bacterium.</title>
        <authorList>
            <person name="Filippini M."/>
            <person name="Qi W."/>
            <person name="Blom J."/>
            <person name="Goesmann A."/>
            <person name="Smits T.H."/>
            <person name="Bagheri H.C."/>
        </authorList>
    </citation>
    <scope>NUCLEOTIDE SEQUENCE [LARGE SCALE GENOMIC DNA]</scope>
    <source>
        <strain evidence="2">BUZ 2T</strain>
    </source>
</reference>
<evidence type="ECO:0000313" key="2">
    <source>
        <dbReference type="Proteomes" id="UP000011058"/>
    </source>
</evidence>
<dbReference type="Proteomes" id="UP000011058">
    <property type="component" value="Chromosome"/>
</dbReference>
<evidence type="ECO:0000313" key="1">
    <source>
        <dbReference type="EMBL" id="CCH01653.1"/>
    </source>
</evidence>
<keyword evidence="2" id="KW-1185">Reference proteome</keyword>
<proteinExistence type="predicted"/>
<organism evidence="1 2">
    <name type="scientific">Fibrella aestuarina BUZ 2</name>
    <dbReference type="NCBI Taxonomy" id="1166018"/>
    <lineage>
        <taxon>Bacteria</taxon>
        <taxon>Pseudomonadati</taxon>
        <taxon>Bacteroidota</taxon>
        <taxon>Cytophagia</taxon>
        <taxon>Cytophagales</taxon>
        <taxon>Spirosomataceae</taxon>
        <taxon>Fibrella</taxon>
    </lineage>
</organism>
<dbReference type="AlphaFoldDB" id="I0KC00"/>
<dbReference type="PATRIC" id="fig|1166018.3.peg.5428"/>
<protein>
    <submittedName>
        <fullName evidence="1">Uncharacterized protein</fullName>
    </submittedName>
</protein>
<dbReference type="HOGENOM" id="CLU_1127743_0_0_10"/>
<gene>
    <name evidence="1" type="ORF">FAES_3646</name>
</gene>
<dbReference type="KEGG" id="fae:FAES_3646"/>
<dbReference type="OrthoDB" id="961556at2"/>
<sequence>MTLHDAIREWLADELAEYDRGLALLVQSGYEGLLLRVLKRGEDRFTRGKLSGALTAQLSEHSPQAEPVASAASTSAASTVASSLADVDAPAIEPAPPAAATSANARAALLQQAYGLMDRRTEQKARLRTLAALVQDDEPARQMRLQVAYRIKELTLQIDQVYARVAYLDEHGFLPIVQTKLVSNSVDDRATLLNVRTYISRYKKKLKAATTPQTRQAAADKLREYEAQRELLEAALTGSTPPADAV</sequence>
<dbReference type="RefSeq" id="WP_015332752.1">
    <property type="nucleotide sequence ID" value="NC_020054.1"/>
</dbReference>
<dbReference type="STRING" id="1166018.FAES_3646"/>
<dbReference type="EMBL" id="HE796683">
    <property type="protein sequence ID" value="CCH01653.1"/>
    <property type="molecule type" value="Genomic_DNA"/>
</dbReference>
<accession>I0KC00</accession>
<name>I0KC00_9BACT</name>